<comment type="subcellular location">
    <subcellularLocation>
        <location evidence="1">Mitochondrion inner membrane</location>
        <topology evidence="1">Single-pass membrane protein</topology>
    </subcellularLocation>
</comment>
<feature type="transmembrane region" description="Helical" evidence="8">
    <location>
        <begin position="143"/>
        <end position="165"/>
    </location>
</feature>
<evidence type="ECO:0000256" key="6">
    <source>
        <dbReference type="ARBA" id="ARBA00023136"/>
    </source>
</evidence>
<keyword evidence="2 8" id="KW-0812">Transmembrane</keyword>
<evidence type="ECO:0000256" key="3">
    <source>
        <dbReference type="ARBA" id="ARBA00022792"/>
    </source>
</evidence>
<evidence type="ECO:0000256" key="8">
    <source>
        <dbReference type="SAM" id="Phobius"/>
    </source>
</evidence>
<evidence type="ECO:0000313" key="11">
    <source>
        <dbReference type="Proteomes" id="UP001153636"/>
    </source>
</evidence>
<dbReference type="Proteomes" id="UP001153636">
    <property type="component" value="Chromosome 7"/>
</dbReference>
<dbReference type="OrthoDB" id="73691at2759"/>
<dbReference type="PANTHER" id="PTHR14009">
    <property type="entry name" value="LEUCINE ZIPPER-EF-HAND CONTAINING TRANSMEMBRANE PROTEIN"/>
    <property type="match status" value="1"/>
</dbReference>
<organism evidence="10 11">
    <name type="scientific">Psylliodes chrysocephalus</name>
    <dbReference type="NCBI Taxonomy" id="3402493"/>
    <lineage>
        <taxon>Eukaryota</taxon>
        <taxon>Metazoa</taxon>
        <taxon>Ecdysozoa</taxon>
        <taxon>Arthropoda</taxon>
        <taxon>Hexapoda</taxon>
        <taxon>Insecta</taxon>
        <taxon>Pterygota</taxon>
        <taxon>Neoptera</taxon>
        <taxon>Endopterygota</taxon>
        <taxon>Coleoptera</taxon>
        <taxon>Polyphaga</taxon>
        <taxon>Cucujiformia</taxon>
        <taxon>Chrysomeloidea</taxon>
        <taxon>Chrysomelidae</taxon>
        <taxon>Galerucinae</taxon>
        <taxon>Alticini</taxon>
        <taxon>Psylliodes</taxon>
    </lineage>
</organism>
<dbReference type="InterPro" id="IPR033122">
    <property type="entry name" value="LETM1-like_RBD"/>
</dbReference>
<keyword evidence="3" id="KW-0999">Mitochondrion inner membrane</keyword>
<gene>
    <name evidence="10" type="ORF">PSYICH_LOCUS13873</name>
</gene>
<dbReference type="GO" id="GO:0043022">
    <property type="term" value="F:ribosome binding"/>
    <property type="evidence" value="ECO:0007669"/>
    <property type="project" value="InterPro"/>
</dbReference>
<proteinExistence type="predicted"/>
<keyword evidence="4 8" id="KW-1133">Transmembrane helix</keyword>
<evidence type="ECO:0000256" key="5">
    <source>
        <dbReference type="ARBA" id="ARBA00023128"/>
    </source>
</evidence>
<evidence type="ECO:0000313" key="10">
    <source>
        <dbReference type="EMBL" id="CAH1113102.1"/>
    </source>
</evidence>
<evidence type="ECO:0000256" key="4">
    <source>
        <dbReference type="ARBA" id="ARBA00022989"/>
    </source>
</evidence>
<sequence>MNITRIARVVRTGLKSPSLTATFIMQLPNTNQLSSYDLVRLSHNNSKNRPPLYKTKEAKKIRYYIVEKYVQYLKKLEVILEKRFPGAMKVYKLFMEGVGKFVTDTKDFFRIIRLLNTPGKSFHDLHRTEMELYIQMPKDMQKVAPTLILSSIPFGTVILPLAYMFPRHLLCSHFWTIQQKSEFQILNLKYRLAQNRPIFRHLQIQLDFLKSHSLYNPWKDILGMLASGQQPSVSQILKCKDLFMSEPYHLLYLSRSHVVHLCKSHEMSVGFFFRRVRLSERAYILKEMDKAIIREGGVEKLPVDALKKCCYIRGLNPTNLKNEEMTRYLSDWIKLSSNINRHCYSLLLHGPILLGYNLPSNWYLIYEDKN</sequence>
<protein>
    <recommendedName>
        <fullName evidence="9">Letm1 RBD domain-containing protein</fullName>
    </recommendedName>
</protein>
<dbReference type="Pfam" id="PF07766">
    <property type="entry name" value="LETM1_RBD"/>
    <property type="match status" value="1"/>
</dbReference>
<name>A0A9P0D2L5_9CUCU</name>
<evidence type="ECO:0000256" key="1">
    <source>
        <dbReference type="ARBA" id="ARBA00004434"/>
    </source>
</evidence>
<dbReference type="EMBL" id="OV651819">
    <property type="protein sequence ID" value="CAH1113102.1"/>
    <property type="molecule type" value="Genomic_DNA"/>
</dbReference>
<dbReference type="GO" id="GO:0005743">
    <property type="term" value="C:mitochondrial inner membrane"/>
    <property type="evidence" value="ECO:0007669"/>
    <property type="project" value="UniProtKB-SubCell"/>
</dbReference>
<keyword evidence="11" id="KW-1185">Reference proteome</keyword>
<accession>A0A9P0D2L5</accession>
<evidence type="ECO:0000256" key="2">
    <source>
        <dbReference type="ARBA" id="ARBA00022692"/>
    </source>
</evidence>
<dbReference type="PROSITE" id="PS51758">
    <property type="entry name" value="LETM1_RBD"/>
    <property type="match status" value="1"/>
</dbReference>
<dbReference type="InterPro" id="IPR044202">
    <property type="entry name" value="LETM1/MDM38-like"/>
</dbReference>
<dbReference type="GO" id="GO:0030003">
    <property type="term" value="P:intracellular monoatomic cation homeostasis"/>
    <property type="evidence" value="ECO:0007669"/>
    <property type="project" value="TreeGrafter"/>
</dbReference>
<keyword evidence="5 7" id="KW-0496">Mitochondrion</keyword>
<feature type="domain" description="Letm1 RBD" evidence="9">
    <location>
        <begin position="191"/>
        <end position="370"/>
    </location>
</feature>
<evidence type="ECO:0000256" key="7">
    <source>
        <dbReference type="PROSITE-ProRule" id="PRU01094"/>
    </source>
</evidence>
<dbReference type="PANTHER" id="PTHR14009:SF13">
    <property type="entry name" value="LETM1 DOMAIN-CONTAINING PROTEIN 1"/>
    <property type="match status" value="1"/>
</dbReference>
<keyword evidence="6 8" id="KW-0472">Membrane</keyword>
<reference evidence="10" key="1">
    <citation type="submission" date="2022-01" db="EMBL/GenBank/DDBJ databases">
        <authorList>
            <person name="King R."/>
        </authorList>
    </citation>
    <scope>NUCLEOTIDE SEQUENCE</scope>
</reference>
<dbReference type="AlphaFoldDB" id="A0A9P0D2L5"/>
<evidence type="ECO:0000259" key="9">
    <source>
        <dbReference type="PROSITE" id="PS51758"/>
    </source>
</evidence>